<accession>A0A9Q4FS46</accession>
<evidence type="ECO:0000256" key="1">
    <source>
        <dbReference type="SAM" id="MobiDB-lite"/>
    </source>
</evidence>
<reference evidence="3" key="1">
    <citation type="submission" date="2022-06" db="EMBL/GenBank/DDBJ databases">
        <title>Devosia sp. XJ19-45 genome assembly.</title>
        <authorList>
            <person name="Li B."/>
            <person name="Cai M."/>
            <person name="Nie G."/>
            <person name="Li W."/>
        </authorList>
    </citation>
    <scope>NUCLEOTIDE SEQUENCE</scope>
    <source>
        <strain evidence="3">XJ19-45</strain>
    </source>
</reference>
<dbReference type="InterPro" id="IPR024402">
    <property type="entry name" value="DUF2726"/>
</dbReference>
<keyword evidence="4" id="KW-1185">Reference proteome</keyword>
<sequence length="214" mass="23676">MEILFLLLAAAALYAAFGSGRLPRPFRSLGRRRPYSGPKRSSPTPLNAYPRVVPKSTPVLDSSDQLRVVMGAAFEKTRLMSRPEYDVFRVVETHLRRCGPGYRLMAQTSMGEFIRSADPSAHSSINSKRVDMLIIDTFGFAVVAIEHQGSGHYQNDAAARDAVKREALRRAGIEYLEIFQHHQPEEICALVSGAIERSKPPAAAPIPFPQTGRT</sequence>
<proteinExistence type="predicted"/>
<dbReference type="RefSeq" id="WP_254673401.1">
    <property type="nucleotide sequence ID" value="NZ_JAMWDU010000002.1"/>
</dbReference>
<evidence type="ECO:0000313" key="3">
    <source>
        <dbReference type="EMBL" id="MCP8886927.1"/>
    </source>
</evidence>
<dbReference type="Proteomes" id="UP001060275">
    <property type="component" value="Unassembled WGS sequence"/>
</dbReference>
<dbReference type="Pfam" id="PF10881">
    <property type="entry name" value="DUF2726"/>
    <property type="match status" value="1"/>
</dbReference>
<protein>
    <submittedName>
        <fullName evidence="3">DUF2726 domain-containing protein</fullName>
    </submittedName>
</protein>
<feature type="region of interest" description="Disordered" evidence="1">
    <location>
        <begin position="28"/>
        <end position="49"/>
    </location>
</feature>
<feature type="domain" description="DUF2726" evidence="2">
    <location>
        <begin position="78"/>
        <end position="186"/>
    </location>
</feature>
<dbReference type="EMBL" id="JAMWDU010000002">
    <property type="protein sequence ID" value="MCP8886927.1"/>
    <property type="molecule type" value="Genomic_DNA"/>
</dbReference>
<comment type="caution">
    <text evidence="3">The sequence shown here is derived from an EMBL/GenBank/DDBJ whole genome shotgun (WGS) entry which is preliminary data.</text>
</comment>
<name>A0A9Q4FS46_9HYPH</name>
<dbReference type="AlphaFoldDB" id="A0A9Q4FS46"/>
<evidence type="ECO:0000259" key="2">
    <source>
        <dbReference type="Pfam" id="PF10881"/>
    </source>
</evidence>
<evidence type="ECO:0000313" key="4">
    <source>
        <dbReference type="Proteomes" id="UP001060275"/>
    </source>
</evidence>
<gene>
    <name evidence="3" type="ORF">NF348_07410</name>
</gene>
<organism evidence="3 4">
    <name type="scientific">Devosia ureilytica</name>
    <dbReference type="NCBI Taxonomy" id="2952754"/>
    <lineage>
        <taxon>Bacteria</taxon>
        <taxon>Pseudomonadati</taxon>
        <taxon>Pseudomonadota</taxon>
        <taxon>Alphaproteobacteria</taxon>
        <taxon>Hyphomicrobiales</taxon>
        <taxon>Devosiaceae</taxon>
        <taxon>Devosia</taxon>
    </lineage>
</organism>